<evidence type="ECO:0000256" key="3">
    <source>
        <dbReference type="ARBA" id="ARBA00022448"/>
    </source>
</evidence>
<dbReference type="EMBL" id="JADGMS010000009">
    <property type="protein sequence ID" value="KAF9676271.1"/>
    <property type="molecule type" value="Genomic_DNA"/>
</dbReference>
<dbReference type="Pfam" id="PF05365">
    <property type="entry name" value="UCR_UQCRX_QCR9"/>
    <property type="match status" value="1"/>
</dbReference>
<evidence type="ECO:0000256" key="8">
    <source>
        <dbReference type="ARBA" id="ARBA00022989"/>
    </source>
</evidence>
<keyword evidence="4" id="KW-0679">Respiratory chain</keyword>
<sequence>MDSTPRRSGGGMFEGIYKLIMRRNSIYVTFVIAGAFAGERAVDYGVRKIWEHNNVGLGSVGNMEMMLLPSLEINVMKIFQVWGKGQQKNEFLSSSSHFEDSEQALVLYGNPSVSSNHNIIIRWVWCKKQLQTKKDEFCMKFEMNDFCFFLYSMV</sequence>
<dbReference type="Proteomes" id="UP000657918">
    <property type="component" value="Unassembled WGS sequence"/>
</dbReference>
<reference evidence="13 14" key="1">
    <citation type="submission" date="2020-10" db="EMBL/GenBank/DDBJ databases">
        <title>Plant Genome Project.</title>
        <authorList>
            <person name="Zhang R.-G."/>
        </authorList>
    </citation>
    <scope>NUCLEOTIDE SEQUENCE [LARGE SCALE GENOMIC DNA]</scope>
    <source>
        <strain evidence="13">FAFU-HL-1</strain>
        <tissue evidence="13">Leaf</tissue>
    </source>
</reference>
<keyword evidence="7" id="KW-0249">Electron transport</keyword>
<dbReference type="GO" id="GO:0005743">
    <property type="term" value="C:mitochondrial inner membrane"/>
    <property type="evidence" value="ECO:0007669"/>
    <property type="project" value="UniProtKB-SubCell"/>
</dbReference>
<evidence type="ECO:0000256" key="7">
    <source>
        <dbReference type="ARBA" id="ARBA00022982"/>
    </source>
</evidence>
<proteinExistence type="inferred from homology"/>
<evidence type="ECO:0000256" key="12">
    <source>
        <dbReference type="ARBA" id="ARBA00076299"/>
    </source>
</evidence>
<dbReference type="PANTHER" id="PTHR12980">
    <property type="entry name" value="UBIQUINOL-CYTOCHROME C REDUCTASE COMPLEX, SUBUNIT X"/>
    <property type="match status" value="1"/>
</dbReference>
<dbReference type="FunFam" id="1.20.5.260:FF:000002">
    <property type="entry name" value="cytochrome b-c1 complex subunit 9"/>
    <property type="match status" value="1"/>
</dbReference>
<keyword evidence="5" id="KW-0812">Transmembrane</keyword>
<dbReference type="PANTHER" id="PTHR12980:SF0">
    <property type="entry name" value="CYTOCHROME B-C1 COMPLEX SUBUNIT 9"/>
    <property type="match status" value="1"/>
</dbReference>
<comment type="similarity">
    <text evidence="2">Belongs to the UQCR10/QCR9 family.</text>
</comment>
<evidence type="ECO:0000256" key="2">
    <source>
        <dbReference type="ARBA" id="ARBA00007856"/>
    </source>
</evidence>
<dbReference type="AlphaFoldDB" id="A0A835JWA3"/>
<comment type="subcellular location">
    <subcellularLocation>
        <location evidence="1">Mitochondrion inner membrane</location>
        <topology evidence="1">Single-pass membrane protein</topology>
    </subcellularLocation>
</comment>
<evidence type="ECO:0000256" key="4">
    <source>
        <dbReference type="ARBA" id="ARBA00022660"/>
    </source>
</evidence>
<keyword evidence="8" id="KW-1133">Transmembrane helix</keyword>
<keyword evidence="10" id="KW-0472">Membrane</keyword>
<evidence type="ECO:0000256" key="5">
    <source>
        <dbReference type="ARBA" id="ARBA00022692"/>
    </source>
</evidence>
<evidence type="ECO:0000256" key="6">
    <source>
        <dbReference type="ARBA" id="ARBA00022792"/>
    </source>
</evidence>
<organism evidence="13 14">
    <name type="scientific">Salix dunnii</name>
    <dbReference type="NCBI Taxonomy" id="1413687"/>
    <lineage>
        <taxon>Eukaryota</taxon>
        <taxon>Viridiplantae</taxon>
        <taxon>Streptophyta</taxon>
        <taxon>Embryophyta</taxon>
        <taxon>Tracheophyta</taxon>
        <taxon>Spermatophyta</taxon>
        <taxon>Magnoliopsida</taxon>
        <taxon>eudicotyledons</taxon>
        <taxon>Gunneridae</taxon>
        <taxon>Pentapetalae</taxon>
        <taxon>rosids</taxon>
        <taxon>fabids</taxon>
        <taxon>Malpighiales</taxon>
        <taxon>Salicaceae</taxon>
        <taxon>Saliceae</taxon>
        <taxon>Salix</taxon>
    </lineage>
</organism>
<keyword evidence="9" id="KW-0496">Mitochondrion</keyword>
<name>A0A835JWA3_9ROSI</name>
<accession>A0A835JWA3</accession>
<evidence type="ECO:0000256" key="1">
    <source>
        <dbReference type="ARBA" id="ARBA00004434"/>
    </source>
</evidence>
<gene>
    <name evidence="13" type="ORF">SADUNF_Sadunf09G0121200</name>
</gene>
<evidence type="ECO:0000256" key="10">
    <source>
        <dbReference type="ARBA" id="ARBA00023136"/>
    </source>
</evidence>
<evidence type="ECO:0000256" key="11">
    <source>
        <dbReference type="ARBA" id="ARBA00044247"/>
    </source>
</evidence>
<evidence type="ECO:0000256" key="9">
    <source>
        <dbReference type="ARBA" id="ARBA00023128"/>
    </source>
</evidence>
<evidence type="ECO:0000313" key="14">
    <source>
        <dbReference type="Proteomes" id="UP000657918"/>
    </source>
</evidence>
<evidence type="ECO:0000313" key="13">
    <source>
        <dbReference type="EMBL" id="KAF9676271.1"/>
    </source>
</evidence>
<dbReference type="InterPro" id="IPR008027">
    <property type="entry name" value="QCR9"/>
</dbReference>
<dbReference type="InterPro" id="IPR036656">
    <property type="entry name" value="QCR9_sf"/>
</dbReference>
<comment type="caution">
    <text evidence="13">The sequence shown here is derived from an EMBL/GenBank/DDBJ whole genome shotgun (WGS) entry which is preliminary data.</text>
</comment>
<dbReference type="GO" id="GO:0006122">
    <property type="term" value="P:mitochondrial electron transport, ubiquinol to cytochrome c"/>
    <property type="evidence" value="ECO:0007669"/>
    <property type="project" value="InterPro"/>
</dbReference>
<dbReference type="GO" id="GO:0045275">
    <property type="term" value="C:respiratory chain complex III"/>
    <property type="evidence" value="ECO:0007669"/>
    <property type="project" value="InterPro"/>
</dbReference>
<keyword evidence="3" id="KW-0813">Transport</keyword>
<dbReference type="SUPFAM" id="SSF81514">
    <property type="entry name" value="Subunit X (non-heme 7 kDa protein) of cytochrome bc1 complex (Ubiquinol-cytochrome c reductase)"/>
    <property type="match status" value="1"/>
</dbReference>
<protein>
    <recommendedName>
        <fullName evidence="11">Complex III subunit 9</fullName>
    </recommendedName>
    <alternativeName>
        <fullName evidence="12">Complex III subunit X</fullName>
    </alternativeName>
</protein>
<dbReference type="OrthoDB" id="44067at2759"/>
<keyword evidence="14" id="KW-1185">Reference proteome</keyword>
<dbReference type="Gene3D" id="1.20.5.260">
    <property type="entry name" value="Cytochrome b-c1 complex subunit 9"/>
    <property type="match status" value="1"/>
</dbReference>
<keyword evidence="6" id="KW-0999">Mitochondrion inner membrane</keyword>